<dbReference type="EMBL" id="SLWM01000027">
    <property type="protein sequence ID" value="TCO12142.1"/>
    <property type="molecule type" value="Genomic_DNA"/>
</dbReference>
<dbReference type="RefSeq" id="WP_132195457.1">
    <property type="nucleotide sequence ID" value="NZ_SLWM01000027.1"/>
</dbReference>
<dbReference type="Proteomes" id="UP000295818">
    <property type="component" value="Unassembled WGS sequence"/>
</dbReference>
<comment type="caution">
    <text evidence="1">The sequence shown here is derived from an EMBL/GenBank/DDBJ whole genome shotgun (WGS) entry which is preliminary data.</text>
</comment>
<organism evidence="1 2">
    <name type="scientific">Kribbella orskensis</name>
    <dbReference type="NCBI Taxonomy" id="2512216"/>
    <lineage>
        <taxon>Bacteria</taxon>
        <taxon>Bacillati</taxon>
        <taxon>Actinomycetota</taxon>
        <taxon>Actinomycetes</taxon>
        <taxon>Propionibacteriales</taxon>
        <taxon>Kribbellaceae</taxon>
        <taxon>Kribbella</taxon>
    </lineage>
</organism>
<reference evidence="1 2" key="1">
    <citation type="journal article" date="2015" name="Stand. Genomic Sci.">
        <title>Genomic Encyclopedia of Bacterial and Archaeal Type Strains, Phase III: the genomes of soil and plant-associated and newly described type strains.</title>
        <authorList>
            <person name="Whitman W.B."/>
            <person name="Woyke T."/>
            <person name="Klenk H.P."/>
            <person name="Zhou Y."/>
            <person name="Lilburn T.G."/>
            <person name="Beck B.J."/>
            <person name="De Vos P."/>
            <person name="Vandamme P."/>
            <person name="Eisen J.A."/>
            <person name="Garrity G."/>
            <person name="Hugenholtz P."/>
            <person name="Kyrpides N.C."/>
        </authorList>
    </citation>
    <scope>NUCLEOTIDE SEQUENCE [LARGE SCALE GENOMIC DNA]</scope>
    <source>
        <strain evidence="1 2">VKM Ac-2538</strain>
    </source>
</reference>
<name>A0ABY2B8X3_9ACTN</name>
<gene>
    <name evidence="1" type="ORF">EV644_12733</name>
</gene>
<evidence type="ECO:0000313" key="2">
    <source>
        <dbReference type="Proteomes" id="UP000295818"/>
    </source>
</evidence>
<protein>
    <submittedName>
        <fullName evidence="1">Uncharacterized protein</fullName>
    </submittedName>
</protein>
<sequence>MELTAGDFDRIPRENLHVPVREFARLWLAAERRADTDAAEGRGDWYLTGVQMTCSWLAGAFVTFSYPTGPVRQRAHAPITRSTEKAYEELIARETEAAELAVARGGLHGRTGFAEGALATLAWAWRRSGVPPIVVDTAQTG</sequence>
<accession>A0ABY2B8X3</accession>
<proteinExistence type="predicted"/>
<evidence type="ECO:0000313" key="1">
    <source>
        <dbReference type="EMBL" id="TCO12142.1"/>
    </source>
</evidence>
<keyword evidence="2" id="KW-1185">Reference proteome</keyword>